<evidence type="ECO:0000256" key="2">
    <source>
        <dbReference type="ARBA" id="ARBA00023186"/>
    </source>
</evidence>
<evidence type="ECO:0000256" key="1">
    <source>
        <dbReference type="ARBA" id="ARBA00007177"/>
    </source>
</evidence>
<evidence type="ECO:0000313" key="4">
    <source>
        <dbReference type="Proteomes" id="UP000541558"/>
    </source>
</evidence>
<dbReference type="Proteomes" id="UP000541558">
    <property type="component" value="Unassembled WGS sequence"/>
</dbReference>
<keyword evidence="2" id="KW-0143">Chaperone</keyword>
<dbReference type="AlphaFoldDB" id="A0A8H5BJD6"/>
<gene>
    <name evidence="3" type="ORF">D9611_005787</name>
</gene>
<reference evidence="3 4" key="1">
    <citation type="journal article" date="2020" name="ISME J.">
        <title>Uncovering the hidden diversity of litter-decomposition mechanisms in mushroom-forming fungi.</title>
        <authorList>
            <person name="Floudas D."/>
            <person name="Bentzer J."/>
            <person name="Ahren D."/>
            <person name="Johansson T."/>
            <person name="Persson P."/>
            <person name="Tunlid A."/>
        </authorList>
    </citation>
    <scope>NUCLEOTIDE SEQUENCE [LARGE SCALE GENOMIC DNA]</scope>
    <source>
        <strain evidence="3 4">CBS 175.51</strain>
    </source>
</reference>
<evidence type="ECO:0000313" key="3">
    <source>
        <dbReference type="EMBL" id="KAF5323573.1"/>
    </source>
</evidence>
<organism evidence="3 4">
    <name type="scientific">Ephemerocybe angulata</name>
    <dbReference type="NCBI Taxonomy" id="980116"/>
    <lineage>
        <taxon>Eukaryota</taxon>
        <taxon>Fungi</taxon>
        <taxon>Dikarya</taxon>
        <taxon>Basidiomycota</taxon>
        <taxon>Agaricomycotina</taxon>
        <taxon>Agaricomycetes</taxon>
        <taxon>Agaricomycetidae</taxon>
        <taxon>Agaricales</taxon>
        <taxon>Agaricineae</taxon>
        <taxon>Psathyrellaceae</taxon>
        <taxon>Ephemerocybe</taxon>
    </lineage>
</organism>
<dbReference type="PANTHER" id="PTHR33643:SF1">
    <property type="entry name" value="UREASE ACCESSORY PROTEIN D"/>
    <property type="match status" value="1"/>
</dbReference>
<dbReference type="InterPro" id="IPR002669">
    <property type="entry name" value="UreD"/>
</dbReference>
<accession>A0A8H5BJD6</accession>
<dbReference type="HAMAP" id="MF_01384">
    <property type="entry name" value="UreD"/>
    <property type="match status" value="1"/>
</dbReference>
<comment type="similarity">
    <text evidence="1">Belongs to the UreD family.</text>
</comment>
<protein>
    <recommendedName>
        <fullName evidence="5">UreD-domain-containing protein</fullName>
    </recommendedName>
</protein>
<dbReference type="PANTHER" id="PTHR33643">
    <property type="entry name" value="UREASE ACCESSORY PROTEIN D"/>
    <property type="match status" value="1"/>
</dbReference>
<dbReference type="GO" id="GO:0016151">
    <property type="term" value="F:nickel cation binding"/>
    <property type="evidence" value="ECO:0007669"/>
    <property type="project" value="InterPro"/>
</dbReference>
<sequence>MNSPPYPFADSVASPSAELKSGHGRIVVSSHASKAVFSELAATYPLKLLSPRVGADGVAVAYVLSYGGGLIGGDEVVLDVKVKDDARLVLLSQGSTKVFKMRLGTRLASSAWVDSSLASPQPIPEGSADAPTLTTQVMDYRVHEGCGLYLLPEPVTCFRDASYKQIQRFHLEDRTSSLVLVDSITSGRQALGEDWDFAKYYSMNEVWIGGKLITKDVMLLEGDREAAKSPDDSSRHRVPKRLLRDQLAPYSCYAMVLLYGPQAQETIEDIANQYKEYIVYQRRMPTDSLWSFSLLGENTADGAVVRIAGKETEVVRSCLKATLRRLERVIGVDTFRRAFA</sequence>
<dbReference type="EMBL" id="JAACJK010000166">
    <property type="protein sequence ID" value="KAF5323573.1"/>
    <property type="molecule type" value="Genomic_DNA"/>
</dbReference>
<keyword evidence="4" id="KW-1185">Reference proteome</keyword>
<dbReference type="Pfam" id="PF01774">
    <property type="entry name" value="UreD"/>
    <property type="match status" value="1"/>
</dbReference>
<comment type="caution">
    <text evidence="3">The sequence shown here is derived from an EMBL/GenBank/DDBJ whole genome shotgun (WGS) entry which is preliminary data.</text>
</comment>
<proteinExistence type="inferred from homology"/>
<evidence type="ECO:0008006" key="5">
    <source>
        <dbReference type="Google" id="ProtNLM"/>
    </source>
</evidence>
<name>A0A8H5BJD6_9AGAR</name>
<dbReference type="OrthoDB" id="5550464at2759"/>